<name>A0A379XZJ6_SERMA</name>
<evidence type="ECO:0000313" key="2">
    <source>
        <dbReference type="Proteomes" id="UP000254765"/>
    </source>
</evidence>
<dbReference type="NCBIfam" id="NF045926">
    <property type="entry name" value="STM2901_fam"/>
    <property type="match status" value="1"/>
</dbReference>
<dbReference type="Pfam" id="PF26636">
    <property type="entry name" value="DUF8209"/>
    <property type="match status" value="1"/>
</dbReference>
<evidence type="ECO:0000313" key="1">
    <source>
        <dbReference type="EMBL" id="SUI38716.1"/>
    </source>
</evidence>
<sequence>MDTVEELNGTYFYKGYTQLTPQQLWWLITVDALREHLGISIADAVLLASGQPWLPTRQKPGTATPGTSIASRLSRKYLDKPLPKGIRLPTLVGETPQRLHISYVNNWGKFIGRNVPWLGYALSAWTIYAIGRDVKDRFNLIARPADRIQWTYF</sequence>
<dbReference type="RefSeq" id="WP_033641517.1">
    <property type="nucleotide sequence ID" value="NC_015972.3"/>
</dbReference>
<dbReference type="AlphaFoldDB" id="A0A379XZJ6"/>
<accession>A0A379XZJ6</accession>
<dbReference type="Proteomes" id="UP000254765">
    <property type="component" value="Unassembled WGS sequence"/>
</dbReference>
<dbReference type="EMBL" id="UGYK01000001">
    <property type="protein sequence ID" value="SUI38716.1"/>
    <property type="molecule type" value="Genomic_DNA"/>
</dbReference>
<dbReference type="InterPro" id="IPR058064">
    <property type="entry name" value="STM2901-like"/>
</dbReference>
<gene>
    <name evidence="1" type="ORF">NCTC10211_00014</name>
</gene>
<dbReference type="InterPro" id="IPR058522">
    <property type="entry name" value="DUF8209"/>
</dbReference>
<organism evidence="1 2">
    <name type="scientific">Serratia marcescens</name>
    <dbReference type="NCBI Taxonomy" id="615"/>
    <lineage>
        <taxon>Bacteria</taxon>
        <taxon>Pseudomonadati</taxon>
        <taxon>Pseudomonadota</taxon>
        <taxon>Gammaproteobacteria</taxon>
        <taxon>Enterobacterales</taxon>
        <taxon>Yersiniaceae</taxon>
        <taxon>Serratia</taxon>
    </lineage>
</organism>
<protein>
    <submittedName>
        <fullName evidence="1">Uncharacterized protein</fullName>
    </submittedName>
</protein>
<proteinExistence type="predicted"/>
<reference evidence="1 2" key="1">
    <citation type="submission" date="2018-06" db="EMBL/GenBank/DDBJ databases">
        <authorList>
            <consortium name="Pathogen Informatics"/>
            <person name="Doyle S."/>
        </authorList>
    </citation>
    <scope>NUCLEOTIDE SEQUENCE [LARGE SCALE GENOMIC DNA]</scope>
    <source>
        <strain evidence="1 2">NCTC10211</strain>
    </source>
</reference>